<dbReference type="SUPFAM" id="SSF54373">
    <property type="entry name" value="FAD-linked reductases, C-terminal domain"/>
    <property type="match status" value="1"/>
</dbReference>
<dbReference type="GO" id="GO:0004497">
    <property type="term" value="F:monooxygenase activity"/>
    <property type="evidence" value="ECO:0007669"/>
    <property type="project" value="UniProtKB-KW"/>
</dbReference>
<feature type="domain" description="FAD-binding" evidence="6">
    <location>
        <begin position="6"/>
        <end position="347"/>
    </location>
</feature>
<evidence type="ECO:0000256" key="5">
    <source>
        <dbReference type="ARBA" id="ARBA00023033"/>
    </source>
</evidence>
<evidence type="ECO:0000313" key="8">
    <source>
        <dbReference type="Proteomes" id="UP000323258"/>
    </source>
</evidence>
<proteinExistence type="predicted"/>
<dbReference type="Pfam" id="PF01494">
    <property type="entry name" value="FAD_binding_3"/>
    <property type="match status" value="1"/>
</dbReference>
<dbReference type="GO" id="GO:0071949">
    <property type="term" value="F:FAD binding"/>
    <property type="evidence" value="ECO:0007669"/>
    <property type="project" value="InterPro"/>
</dbReference>
<comment type="caution">
    <text evidence="7">The sequence shown here is derived from an EMBL/GenBank/DDBJ whole genome shotgun (WGS) entry which is preliminary data.</text>
</comment>
<dbReference type="AlphaFoldDB" id="A0A5D4GVW4"/>
<keyword evidence="8" id="KW-1185">Reference proteome</keyword>
<keyword evidence="2" id="KW-0285">Flavoprotein</keyword>
<dbReference type="PRINTS" id="PR00420">
    <property type="entry name" value="RNGMNOXGNASE"/>
</dbReference>
<dbReference type="PANTHER" id="PTHR13789">
    <property type="entry name" value="MONOOXYGENASE"/>
    <property type="match status" value="1"/>
</dbReference>
<gene>
    <name evidence="7" type="ORF">FY036_10200</name>
</gene>
<comment type="cofactor">
    <cofactor evidence="1">
        <name>FAD</name>
        <dbReference type="ChEBI" id="CHEBI:57692"/>
    </cofactor>
</comment>
<keyword evidence="4" id="KW-0560">Oxidoreductase</keyword>
<accession>A0A5D4GVW4</accession>
<keyword evidence="3" id="KW-0274">FAD</keyword>
<evidence type="ECO:0000256" key="2">
    <source>
        <dbReference type="ARBA" id="ARBA00022630"/>
    </source>
</evidence>
<evidence type="ECO:0000256" key="4">
    <source>
        <dbReference type="ARBA" id="ARBA00023002"/>
    </source>
</evidence>
<sequence length="398" mass="42471">MSPRPIVIAGAGIAGLTAALALAGRGFSTRIFERSQHLQEVGAGLQLSPNATRLLERLGLLTDLQKVAVQPEAIALRRARDLSLLAQVPLGEAATRRWGAPYLTIHRADLQRVLLDAVKRSSDIELTTGAAIRGIRRGGARLAVSIEREGQSENVDCGLLIAADGVWSTLRAAERPSRYTGHLAWRAAVQPDESSNRVVPPDRVTAFLHGRFHLVAYPVRGGRTINLVAIAPALAGPDGWSNDADLSRLKAAMRGTAGELVDLVGRAKGWTTWPLHEVPQSGKWTDGDALALIGDAAHAMTPYAAQGAAMAIEDAVTLAAAVARTPDDMASALGLYEEARKPRVKRVGARGAFNRFTWHAAGPVAFVRDQVLALRSPERLAGDFDWLYGWDAEAALGG</sequence>
<dbReference type="InterPro" id="IPR050493">
    <property type="entry name" value="FAD-dep_Monooxygenase_BioMet"/>
</dbReference>
<dbReference type="SUPFAM" id="SSF51905">
    <property type="entry name" value="FAD/NAD(P)-binding domain"/>
    <property type="match status" value="1"/>
</dbReference>
<reference evidence="7 8" key="1">
    <citation type="submission" date="2019-08" db="EMBL/GenBank/DDBJ databases">
        <authorList>
            <person name="Seo Y.L."/>
        </authorList>
    </citation>
    <scope>NUCLEOTIDE SEQUENCE [LARGE SCALE GENOMIC DNA]</scope>
    <source>
        <strain evidence="7 8">MaA-C15</strain>
    </source>
</reference>
<dbReference type="InterPro" id="IPR002938">
    <property type="entry name" value="FAD-bd"/>
</dbReference>
<dbReference type="OrthoDB" id="4230779at2"/>
<dbReference type="InterPro" id="IPR036188">
    <property type="entry name" value="FAD/NAD-bd_sf"/>
</dbReference>
<dbReference type="Gene3D" id="3.50.50.60">
    <property type="entry name" value="FAD/NAD(P)-binding domain"/>
    <property type="match status" value="1"/>
</dbReference>
<evidence type="ECO:0000259" key="6">
    <source>
        <dbReference type="Pfam" id="PF01494"/>
    </source>
</evidence>
<evidence type="ECO:0000256" key="3">
    <source>
        <dbReference type="ARBA" id="ARBA00022827"/>
    </source>
</evidence>
<dbReference type="EMBL" id="VSZS01000061">
    <property type="protein sequence ID" value="TYR32856.1"/>
    <property type="molecule type" value="Genomic_DNA"/>
</dbReference>
<name>A0A5D4GVW4_9HYPH</name>
<dbReference type="PANTHER" id="PTHR13789:SF318">
    <property type="entry name" value="GERANYLGERANYL DIPHOSPHATE REDUCTASE"/>
    <property type="match status" value="1"/>
</dbReference>
<evidence type="ECO:0000256" key="1">
    <source>
        <dbReference type="ARBA" id="ARBA00001974"/>
    </source>
</evidence>
<dbReference type="RefSeq" id="WP_148914619.1">
    <property type="nucleotide sequence ID" value="NZ_VSZS01000061.1"/>
</dbReference>
<keyword evidence="5" id="KW-0503">Monooxygenase</keyword>
<reference evidence="7 8" key="2">
    <citation type="submission" date="2019-09" db="EMBL/GenBank/DDBJ databases">
        <title>Mesorhizobium sp. MaA-C15 isolated from Microcystis aeruginosa.</title>
        <authorList>
            <person name="Jeong S.E."/>
            <person name="Jin H.M."/>
            <person name="Jeon C.O."/>
        </authorList>
    </citation>
    <scope>NUCLEOTIDE SEQUENCE [LARGE SCALE GENOMIC DNA]</scope>
    <source>
        <strain evidence="7 8">MaA-C15</strain>
    </source>
</reference>
<organism evidence="7 8">
    <name type="scientific">Neoaquamicrobium microcysteis</name>
    <dbReference type="NCBI Taxonomy" id="2682781"/>
    <lineage>
        <taxon>Bacteria</taxon>
        <taxon>Pseudomonadati</taxon>
        <taxon>Pseudomonadota</taxon>
        <taxon>Alphaproteobacteria</taxon>
        <taxon>Hyphomicrobiales</taxon>
        <taxon>Phyllobacteriaceae</taxon>
        <taxon>Neoaquamicrobium</taxon>
    </lineage>
</organism>
<dbReference type="Proteomes" id="UP000323258">
    <property type="component" value="Unassembled WGS sequence"/>
</dbReference>
<evidence type="ECO:0000313" key="7">
    <source>
        <dbReference type="EMBL" id="TYR32856.1"/>
    </source>
</evidence>
<protein>
    <submittedName>
        <fullName evidence="7">FAD-binding protein</fullName>
    </submittedName>
</protein>